<dbReference type="AlphaFoldDB" id="A0A330HU95"/>
<proteinExistence type="predicted"/>
<protein>
    <submittedName>
        <fullName evidence="2">Uncharacterized protein</fullName>
    </submittedName>
</protein>
<dbReference type="EMBL" id="QMBP01000002">
    <property type="protein sequence ID" value="RAZ92296.1"/>
    <property type="molecule type" value="Genomic_DNA"/>
</dbReference>
<reference evidence="2 3" key="2">
    <citation type="submission" date="2018-07" db="EMBL/GenBank/DDBJ databases">
        <title>Diversity of Mesorhizobium strains in Brazil.</title>
        <authorList>
            <person name="Helene L.C.F."/>
            <person name="Dall'Agnol R."/>
            <person name="Delamuta J.R.M."/>
            <person name="Hungria M."/>
        </authorList>
    </citation>
    <scope>NUCLEOTIDE SEQUENCE [LARGE SCALE GENOMIC DNA]</scope>
    <source>
        <strain evidence="2 3">AC99b</strain>
    </source>
</reference>
<keyword evidence="1" id="KW-0812">Transmembrane</keyword>
<gene>
    <name evidence="2" type="ORF">DPM33_06650</name>
</gene>
<keyword evidence="1" id="KW-0472">Membrane</keyword>
<reference evidence="3" key="1">
    <citation type="submission" date="2018-06" db="EMBL/GenBank/DDBJ databases">
        <authorList>
            <person name="Helene L.C."/>
            <person name="Dall'Agnol R."/>
            <person name="Delamuta J.R."/>
            <person name="Hungria M."/>
        </authorList>
    </citation>
    <scope>NUCLEOTIDE SEQUENCE [LARGE SCALE GENOMIC DNA]</scope>
    <source>
        <strain evidence="3">AC99b</strain>
    </source>
</reference>
<keyword evidence="3" id="KW-1185">Reference proteome</keyword>
<dbReference type="Proteomes" id="UP000251558">
    <property type="component" value="Unassembled WGS sequence"/>
</dbReference>
<evidence type="ECO:0000313" key="2">
    <source>
        <dbReference type="EMBL" id="RAZ92296.1"/>
    </source>
</evidence>
<comment type="caution">
    <text evidence="2">The sequence shown here is derived from an EMBL/GenBank/DDBJ whole genome shotgun (WGS) entry which is preliminary data.</text>
</comment>
<evidence type="ECO:0000313" key="3">
    <source>
        <dbReference type="Proteomes" id="UP000251558"/>
    </source>
</evidence>
<keyword evidence="1" id="KW-1133">Transmembrane helix</keyword>
<accession>A0A330HU95</accession>
<sequence>MGHTRISLLHRLLLFTEVYRDTIIRAACLGVFALVAVGYVARMEANPVVATERVTGVVESIRVPINPNGSAGRALYYSYDVRLDDDKALIFIDDDVGTPHPVGSVLPLERQHHKSGADTYRLLDG</sequence>
<evidence type="ECO:0000256" key="1">
    <source>
        <dbReference type="SAM" id="Phobius"/>
    </source>
</evidence>
<organism evidence="2 3">
    <name type="scientific">Mesorhizobium hawassense</name>
    <dbReference type="NCBI Taxonomy" id="1209954"/>
    <lineage>
        <taxon>Bacteria</taxon>
        <taxon>Pseudomonadati</taxon>
        <taxon>Pseudomonadota</taxon>
        <taxon>Alphaproteobacteria</taxon>
        <taxon>Hyphomicrobiales</taxon>
        <taxon>Phyllobacteriaceae</taxon>
        <taxon>Mesorhizobium</taxon>
    </lineage>
</organism>
<name>A0A330HU95_9HYPH</name>
<feature type="transmembrane region" description="Helical" evidence="1">
    <location>
        <begin position="22"/>
        <end position="41"/>
    </location>
</feature>
<dbReference type="OrthoDB" id="8082143at2"/>